<dbReference type="OrthoDB" id="9794577at2"/>
<dbReference type="InterPro" id="IPR005702">
    <property type="entry name" value="Wzc-like_C"/>
</dbReference>
<dbReference type="Proteomes" id="UP000092605">
    <property type="component" value="Unassembled WGS sequence"/>
</dbReference>
<dbReference type="EC" id="2.7.10.2" evidence="2"/>
<dbReference type="InterPro" id="IPR025669">
    <property type="entry name" value="AAA_dom"/>
</dbReference>
<dbReference type="InterPro" id="IPR027417">
    <property type="entry name" value="P-loop_NTPase"/>
</dbReference>
<evidence type="ECO:0000313" key="13">
    <source>
        <dbReference type="Proteomes" id="UP000323392"/>
    </source>
</evidence>
<dbReference type="Proteomes" id="UP000323392">
    <property type="component" value="Unassembled WGS sequence"/>
</dbReference>
<evidence type="ECO:0000256" key="6">
    <source>
        <dbReference type="ARBA" id="ARBA00022840"/>
    </source>
</evidence>
<dbReference type="RefSeq" id="WP_066071671.1">
    <property type="nucleotide sequence ID" value="NZ_FRBG01000004.1"/>
</dbReference>
<keyword evidence="7" id="KW-0829">Tyrosine-protein kinase</keyword>
<sequence>MQNIIVFKDPKSPISEAYRNIRTNILFSNIDENLQTILITSAGQSEGKSTTIANIAASLAELGKKIILLDCDFRRPSVHKKFNITNNKGITDILLNNYDYKDCIQRIVEGFDIITCGQIPPNPSEIISSNKLKRLVEDLKKDYEYILIDAPPVGIVSDAAILSTFIDGVILLASCGETQIEHIKKAKETLENVGAKILGVVLNKLEVEKNRAYGYYAYYYQDEENTKGKGAKNTKGKRAKKKK</sequence>
<comment type="similarity">
    <text evidence="1">Belongs to the CpsD/CapB family.</text>
</comment>
<evidence type="ECO:0000256" key="2">
    <source>
        <dbReference type="ARBA" id="ARBA00011903"/>
    </source>
</evidence>
<keyword evidence="4" id="KW-0547">Nucleotide-binding</keyword>
<evidence type="ECO:0000256" key="8">
    <source>
        <dbReference type="ARBA" id="ARBA00051245"/>
    </source>
</evidence>
<reference evidence="11 13" key="2">
    <citation type="submission" date="2016-11" db="EMBL/GenBank/DDBJ databases">
        <authorList>
            <person name="Varghese N."/>
            <person name="Submissions S."/>
        </authorList>
    </citation>
    <scope>NUCLEOTIDE SEQUENCE [LARGE SCALE GENOMIC DNA]</scope>
    <source>
        <strain evidence="11 13">DSM 7308</strain>
    </source>
</reference>
<organism evidence="10 12">
    <name type="scientific">Alkalithermobacter thermoalcaliphilus JW-YL-7 = DSM 7308</name>
    <dbReference type="NCBI Taxonomy" id="1121328"/>
    <lineage>
        <taxon>Bacteria</taxon>
        <taxon>Bacillati</taxon>
        <taxon>Bacillota</taxon>
        <taxon>Clostridia</taxon>
        <taxon>Peptostreptococcales</taxon>
        <taxon>Tepidibacteraceae</taxon>
        <taxon>Alkalithermobacter</taxon>
    </lineage>
</organism>
<dbReference type="PATRIC" id="fig|1121328.3.peg.1669"/>
<gene>
    <name evidence="10" type="ORF">JWYL7_1658</name>
    <name evidence="11" type="ORF">SAMN05661008_00719</name>
</gene>
<dbReference type="PANTHER" id="PTHR32309:SF13">
    <property type="entry name" value="FERRIC ENTEROBACTIN TRANSPORT PROTEIN FEPE"/>
    <property type="match status" value="1"/>
</dbReference>
<evidence type="ECO:0000256" key="5">
    <source>
        <dbReference type="ARBA" id="ARBA00022777"/>
    </source>
</evidence>
<evidence type="ECO:0000256" key="4">
    <source>
        <dbReference type="ARBA" id="ARBA00022741"/>
    </source>
</evidence>
<keyword evidence="13" id="KW-1185">Reference proteome</keyword>
<proteinExistence type="inferred from homology"/>
<comment type="catalytic activity">
    <reaction evidence="8">
        <text>L-tyrosyl-[protein] + ATP = O-phospho-L-tyrosyl-[protein] + ADP + H(+)</text>
        <dbReference type="Rhea" id="RHEA:10596"/>
        <dbReference type="Rhea" id="RHEA-COMP:10136"/>
        <dbReference type="Rhea" id="RHEA-COMP:20101"/>
        <dbReference type="ChEBI" id="CHEBI:15378"/>
        <dbReference type="ChEBI" id="CHEBI:30616"/>
        <dbReference type="ChEBI" id="CHEBI:46858"/>
        <dbReference type="ChEBI" id="CHEBI:61978"/>
        <dbReference type="ChEBI" id="CHEBI:456216"/>
        <dbReference type="EC" id="2.7.10.2"/>
    </reaction>
</comment>
<dbReference type="GO" id="GO:0042802">
    <property type="term" value="F:identical protein binding"/>
    <property type="evidence" value="ECO:0007669"/>
    <property type="project" value="UniProtKB-ARBA"/>
</dbReference>
<accession>A0A150FSI8</accession>
<evidence type="ECO:0000259" key="9">
    <source>
        <dbReference type="Pfam" id="PF13614"/>
    </source>
</evidence>
<evidence type="ECO:0000256" key="1">
    <source>
        <dbReference type="ARBA" id="ARBA00007316"/>
    </source>
</evidence>
<dbReference type="Pfam" id="PF13614">
    <property type="entry name" value="AAA_31"/>
    <property type="match status" value="1"/>
</dbReference>
<dbReference type="GO" id="GO:0005886">
    <property type="term" value="C:plasma membrane"/>
    <property type="evidence" value="ECO:0007669"/>
    <property type="project" value="UniProtKB-ARBA"/>
</dbReference>
<evidence type="ECO:0000313" key="12">
    <source>
        <dbReference type="Proteomes" id="UP000092605"/>
    </source>
</evidence>
<protein>
    <recommendedName>
        <fullName evidence="2">non-specific protein-tyrosine kinase</fullName>
        <ecNumber evidence="2">2.7.10.2</ecNumber>
    </recommendedName>
</protein>
<dbReference type="EMBL" id="FRBG01000004">
    <property type="protein sequence ID" value="SHK69857.1"/>
    <property type="molecule type" value="Genomic_DNA"/>
</dbReference>
<dbReference type="CDD" id="cd05387">
    <property type="entry name" value="BY-kinase"/>
    <property type="match status" value="1"/>
</dbReference>
<dbReference type="Gene3D" id="3.40.50.300">
    <property type="entry name" value="P-loop containing nucleotide triphosphate hydrolases"/>
    <property type="match status" value="1"/>
</dbReference>
<keyword evidence="5" id="KW-0418">Kinase</keyword>
<name>A0A150FSI8_CLOPD</name>
<dbReference type="AlphaFoldDB" id="A0A150FSI8"/>
<dbReference type="GO" id="GO:0005524">
    <property type="term" value="F:ATP binding"/>
    <property type="evidence" value="ECO:0007669"/>
    <property type="project" value="UniProtKB-KW"/>
</dbReference>
<keyword evidence="3 10" id="KW-0808">Transferase</keyword>
<dbReference type="FunFam" id="3.40.50.300:FF:000527">
    <property type="entry name" value="Tyrosine-protein kinase etk"/>
    <property type="match status" value="1"/>
</dbReference>
<keyword evidence="6" id="KW-0067">ATP-binding</keyword>
<evidence type="ECO:0000313" key="11">
    <source>
        <dbReference type="EMBL" id="SHK69857.1"/>
    </source>
</evidence>
<dbReference type="EMBL" id="LSFY01000001">
    <property type="protein sequence ID" value="KXZ40583.1"/>
    <property type="molecule type" value="Genomic_DNA"/>
</dbReference>
<comment type="caution">
    <text evidence="10">The sequence shown here is derived from an EMBL/GenBank/DDBJ whole genome shotgun (WGS) entry which is preliminary data.</text>
</comment>
<dbReference type="STRING" id="1121328.JWYL7_1658"/>
<evidence type="ECO:0000313" key="10">
    <source>
        <dbReference type="EMBL" id="KXZ40583.1"/>
    </source>
</evidence>
<dbReference type="SUPFAM" id="SSF52540">
    <property type="entry name" value="P-loop containing nucleoside triphosphate hydrolases"/>
    <property type="match status" value="1"/>
</dbReference>
<dbReference type="InterPro" id="IPR050445">
    <property type="entry name" value="Bact_polysacc_biosynth/exp"/>
</dbReference>
<dbReference type="GO" id="GO:0004715">
    <property type="term" value="F:non-membrane spanning protein tyrosine kinase activity"/>
    <property type="evidence" value="ECO:0007669"/>
    <property type="project" value="UniProtKB-EC"/>
</dbReference>
<evidence type="ECO:0000256" key="3">
    <source>
        <dbReference type="ARBA" id="ARBA00022679"/>
    </source>
</evidence>
<evidence type="ECO:0000256" key="7">
    <source>
        <dbReference type="ARBA" id="ARBA00023137"/>
    </source>
</evidence>
<reference evidence="10 12" key="1">
    <citation type="submission" date="2016-02" db="EMBL/GenBank/DDBJ databases">
        <title>Draft genome sequence for Clostridium paradoxum JW-YL-7.</title>
        <authorList>
            <person name="Utturkar S.M."/>
            <person name="Lancaster A."/>
            <person name="Poole F.L."/>
            <person name="Adams M.W."/>
            <person name="Brown S.D."/>
        </authorList>
    </citation>
    <scope>NUCLEOTIDE SEQUENCE [LARGE SCALE GENOMIC DNA]</scope>
    <source>
        <strain evidence="10 12">JW-YL-7</strain>
    </source>
</reference>
<dbReference type="PANTHER" id="PTHR32309">
    <property type="entry name" value="TYROSINE-PROTEIN KINASE"/>
    <property type="match status" value="1"/>
</dbReference>
<dbReference type="NCBIfam" id="TIGR01007">
    <property type="entry name" value="eps_fam"/>
    <property type="match status" value="1"/>
</dbReference>
<feature type="domain" description="AAA" evidence="9">
    <location>
        <begin position="46"/>
        <end position="194"/>
    </location>
</feature>